<evidence type="ECO:0000256" key="1">
    <source>
        <dbReference type="SAM" id="MobiDB-lite"/>
    </source>
</evidence>
<organism evidence="2 3">
    <name type="scientific">Parasedimentitalea maritima</name>
    <dbReference type="NCBI Taxonomy" id="2578117"/>
    <lineage>
        <taxon>Bacteria</taxon>
        <taxon>Pseudomonadati</taxon>
        <taxon>Pseudomonadota</taxon>
        <taxon>Alphaproteobacteria</taxon>
        <taxon>Rhodobacterales</taxon>
        <taxon>Paracoccaceae</taxon>
        <taxon>Parasedimentitalea</taxon>
    </lineage>
</organism>
<feature type="compositionally biased region" description="Basic and acidic residues" evidence="1">
    <location>
        <begin position="16"/>
        <end position="27"/>
    </location>
</feature>
<sequence length="94" mass="10913">MPRELDLTKLSLFEPVERRGESEDVPKMQKPAVDSQREAWSSREPIIADGQISVKAPMKIIERFKKMCKDDRRTYADMLRILMDNFDKGEGGVR</sequence>
<dbReference type="EMBL" id="WSFO01000009">
    <property type="protein sequence ID" value="KAE9628464.1"/>
    <property type="molecule type" value="Genomic_DNA"/>
</dbReference>
<name>A0A6A4RGW5_9RHOB</name>
<evidence type="ECO:0000313" key="2">
    <source>
        <dbReference type="EMBL" id="KAE9628464.1"/>
    </source>
</evidence>
<dbReference type="Proteomes" id="UP000441586">
    <property type="component" value="Unassembled WGS sequence"/>
</dbReference>
<gene>
    <name evidence="2" type="ORF">GP644_14875</name>
</gene>
<protein>
    <submittedName>
        <fullName evidence="2">Uncharacterized protein</fullName>
    </submittedName>
</protein>
<dbReference type="RefSeq" id="WP_158980208.1">
    <property type="nucleotide sequence ID" value="NZ_WSFO01000009.1"/>
</dbReference>
<feature type="region of interest" description="Disordered" evidence="1">
    <location>
        <begin position="16"/>
        <end position="41"/>
    </location>
</feature>
<dbReference type="AlphaFoldDB" id="A0A6A4RGW5"/>
<reference evidence="2 3" key="1">
    <citation type="submission" date="2019-12" db="EMBL/GenBank/DDBJ databases">
        <authorList>
            <person name="Zhang Y.-J."/>
        </authorList>
    </citation>
    <scope>NUCLEOTIDE SEQUENCE [LARGE SCALE GENOMIC DNA]</scope>
    <source>
        <strain evidence="2 3">H18S-6</strain>
    </source>
</reference>
<proteinExistence type="predicted"/>
<comment type="caution">
    <text evidence="2">The sequence shown here is derived from an EMBL/GenBank/DDBJ whole genome shotgun (WGS) entry which is preliminary data.</text>
</comment>
<evidence type="ECO:0000313" key="3">
    <source>
        <dbReference type="Proteomes" id="UP000441586"/>
    </source>
</evidence>
<accession>A0A6A4RGW5</accession>